<evidence type="ECO:0000313" key="8">
    <source>
        <dbReference type="EMBL" id="RFU95463.1"/>
    </source>
</evidence>
<gene>
    <name evidence="8" type="ORF">DYP60_03030</name>
</gene>
<keyword evidence="2 7" id="KW-0732">Signal</keyword>
<feature type="signal peptide" evidence="7">
    <location>
        <begin position="1"/>
        <end position="22"/>
    </location>
</feature>
<dbReference type="Gene3D" id="3.40.190.10">
    <property type="entry name" value="Periplasmic binding protein-like II"/>
    <property type="match status" value="2"/>
</dbReference>
<dbReference type="EMBL" id="QUWK01000003">
    <property type="protein sequence ID" value="RFU95463.1"/>
    <property type="molecule type" value="Genomic_DNA"/>
</dbReference>
<evidence type="ECO:0000256" key="3">
    <source>
        <dbReference type="ARBA" id="ARBA00023136"/>
    </source>
</evidence>
<protein>
    <recommendedName>
        <fullName evidence="6">Lipoprotein</fullName>
    </recommendedName>
</protein>
<evidence type="ECO:0000256" key="6">
    <source>
        <dbReference type="PIRNR" id="PIRNR002854"/>
    </source>
</evidence>
<dbReference type="PANTHER" id="PTHR30429">
    <property type="entry name" value="D-METHIONINE-BINDING LIPOPROTEIN METQ"/>
    <property type="match status" value="1"/>
</dbReference>
<proteinExistence type="inferred from homology"/>
<name>A0A372MJ34_9SPIR</name>
<comment type="subcellular location">
    <subcellularLocation>
        <location evidence="1">Membrane</location>
        <topology evidence="1">Lipid-anchor</topology>
    </subcellularLocation>
</comment>
<organism evidence="8 9">
    <name type="scientific">Sphaerochaeta halotolerans</name>
    <dbReference type="NCBI Taxonomy" id="2293840"/>
    <lineage>
        <taxon>Bacteria</taxon>
        <taxon>Pseudomonadati</taxon>
        <taxon>Spirochaetota</taxon>
        <taxon>Spirochaetia</taxon>
        <taxon>Spirochaetales</taxon>
        <taxon>Sphaerochaetaceae</taxon>
        <taxon>Sphaerochaeta</taxon>
    </lineage>
</organism>
<reference evidence="8 9" key="2">
    <citation type="submission" date="2018-09" db="EMBL/GenBank/DDBJ databases">
        <title>Genome of Sphaerochaeta halotolerans strain 4-11.</title>
        <authorList>
            <person name="Nazina T.N."/>
            <person name="Sokolova D.S."/>
        </authorList>
    </citation>
    <scope>NUCLEOTIDE SEQUENCE [LARGE SCALE GENOMIC DNA]</scope>
    <source>
        <strain evidence="8 9">4-11</strain>
    </source>
</reference>
<evidence type="ECO:0000256" key="7">
    <source>
        <dbReference type="SAM" id="SignalP"/>
    </source>
</evidence>
<dbReference type="PIRSF" id="PIRSF002854">
    <property type="entry name" value="MetQ"/>
    <property type="match status" value="1"/>
</dbReference>
<dbReference type="Pfam" id="PF03180">
    <property type="entry name" value="Lipoprotein_9"/>
    <property type="match status" value="1"/>
</dbReference>
<evidence type="ECO:0000256" key="5">
    <source>
        <dbReference type="ARBA" id="ARBA00023288"/>
    </source>
</evidence>
<keyword evidence="5 6" id="KW-0449">Lipoprotein</keyword>
<sequence>MLFMKKILSISLVLLLALSLFAAGTKEQADSNTLVVGATPEPHAVFLELVVEDLAQQGITLKIQEFTDYVTPNEALESGELDANFFQHIPYLESFNKERGYHLVNAGGIHVEPFALYSEQYNSIEELPKGATIAIPNDPTNEGRALLLLQSAGLLTLDANVGLEATPLDIASNPKGFSFREIEAASLPRVLSDVDAAIINGNYAIPAGLIATRDGLLVEGADSPYVNVVAVKQGRENDKAIVALVDALRREKIASYVAERYPNGEVVLVTE</sequence>
<accession>A0A372MJ34</accession>
<reference evidence="9" key="1">
    <citation type="submission" date="2018-08" db="EMBL/GenBank/DDBJ databases">
        <authorList>
            <person name="Grouzdev D.S."/>
            <person name="Krutkina M.S."/>
        </authorList>
    </citation>
    <scope>NUCLEOTIDE SEQUENCE [LARGE SCALE GENOMIC DNA]</scope>
    <source>
        <strain evidence="9">4-11</strain>
    </source>
</reference>
<dbReference type="CDD" id="cd13597">
    <property type="entry name" value="PBP2_lipoprotein_Tp32"/>
    <property type="match status" value="1"/>
</dbReference>
<keyword evidence="3" id="KW-0472">Membrane</keyword>
<evidence type="ECO:0000313" key="9">
    <source>
        <dbReference type="Proteomes" id="UP000264002"/>
    </source>
</evidence>
<dbReference type="SUPFAM" id="SSF53850">
    <property type="entry name" value="Periplasmic binding protein-like II"/>
    <property type="match status" value="1"/>
</dbReference>
<evidence type="ECO:0000256" key="4">
    <source>
        <dbReference type="ARBA" id="ARBA00023139"/>
    </source>
</evidence>
<dbReference type="AlphaFoldDB" id="A0A372MJ34"/>
<keyword evidence="4" id="KW-0564">Palmitate</keyword>
<dbReference type="PANTHER" id="PTHR30429:SF0">
    <property type="entry name" value="METHIONINE-BINDING LIPOPROTEIN METQ"/>
    <property type="match status" value="1"/>
</dbReference>
<dbReference type="Proteomes" id="UP000264002">
    <property type="component" value="Unassembled WGS sequence"/>
</dbReference>
<evidence type="ECO:0000256" key="2">
    <source>
        <dbReference type="ARBA" id="ARBA00022729"/>
    </source>
</evidence>
<keyword evidence="9" id="KW-1185">Reference proteome</keyword>
<evidence type="ECO:0000256" key="1">
    <source>
        <dbReference type="ARBA" id="ARBA00004635"/>
    </source>
</evidence>
<feature type="chain" id="PRO_5016885052" description="Lipoprotein" evidence="7">
    <location>
        <begin position="23"/>
        <end position="271"/>
    </location>
</feature>
<comment type="similarity">
    <text evidence="6">Belongs to the nlpA lipoprotein family.</text>
</comment>
<comment type="caution">
    <text evidence="8">The sequence shown here is derived from an EMBL/GenBank/DDBJ whole genome shotgun (WGS) entry which is preliminary data.</text>
</comment>
<dbReference type="GO" id="GO:0016020">
    <property type="term" value="C:membrane"/>
    <property type="evidence" value="ECO:0007669"/>
    <property type="project" value="UniProtKB-SubCell"/>
</dbReference>
<dbReference type="InterPro" id="IPR004872">
    <property type="entry name" value="Lipoprotein_NlpA"/>
</dbReference>